<proteinExistence type="predicted"/>
<evidence type="ECO:0000313" key="2">
    <source>
        <dbReference type="EMBL" id="KAJ8332111.1"/>
    </source>
</evidence>
<feature type="compositionally biased region" description="Basic and acidic residues" evidence="1">
    <location>
        <begin position="109"/>
        <end position="124"/>
    </location>
</feature>
<accession>A0A9Q1E4I0</accession>
<dbReference type="AlphaFoldDB" id="A0A9Q1E4I0"/>
<feature type="region of interest" description="Disordered" evidence="1">
    <location>
        <begin position="1"/>
        <end position="31"/>
    </location>
</feature>
<evidence type="ECO:0000256" key="1">
    <source>
        <dbReference type="SAM" id="MobiDB-lite"/>
    </source>
</evidence>
<protein>
    <submittedName>
        <fullName evidence="2">Uncharacterized protein</fullName>
    </submittedName>
</protein>
<evidence type="ECO:0000313" key="3">
    <source>
        <dbReference type="Proteomes" id="UP001152622"/>
    </source>
</evidence>
<keyword evidence="3" id="KW-1185">Reference proteome</keyword>
<organism evidence="2 3">
    <name type="scientific">Synaphobranchus kaupii</name>
    <name type="common">Kaup's arrowtooth eel</name>
    <dbReference type="NCBI Taxonomy" id="118154"/>
    <lineage>
        <taxon>Eukaryota</taxon>
        <taxon>Metazoa</taxon>
        <taxon>Chordata</taxon>
        <taxon>Craniata</taxon>
        <taxon>Vertebrata</taxon>
        <taxon>Euteleostomi</taxon>
        <taxon>Actinopterygii</taxon>
        <taxon>Neopterygii</taxon>
        <taxon>Teleostei</taxon>
        <taxon>Anguilliformes</taxon>
        <taxon>Synaphobranchidae</taxon>
        <taxon>Synaphobranchus</taxon>
    </lineage>
</organism>
<feature type="region of interest" description="Disordered" evidence="1">
    <location>
        <begin position="47"/>
        <end position="73"/>
    </location>
</feature>
<gene>
    <name evidence="2" type="ORF">SKAU_G00429210</name>
</gene>
<comment type="caution">
    <text evidence="2">The sequence shown here is derived from an EMBL/GenBank/DDBJ whole genome shotgun (WGS) entry which is preliminary data.</text>
</comment>
<feature type="compositionally biased region" description="Basic and acidic residues" evidence="1">
    <location>
        <begin position="1"/>
        <end position="11"/>
    </location>
</feature>
<name>A0A9Q1E4I0_SYNKA</name>
<reference evidence="2" key="1">
    <citation type="journal article" date="2023" name="Science">
        <title>Genome structures resolve the early diversification of teleost fishes.</title>
        <authorList>
            <person name="Parey E."/>
            <person name="Louis A."/>
            <person name="Montfort J."/>
            <person name="Bouchez O."/>
            <person name="Roques C."/>
            <person name="Iampietro C."/>
            <person name="Lluch J."/>
            <person name="Castinel A."/>
            <person name="Donnadieu C."/>
            <person name="Desvignes T."/>
            <person name="Floi Bucao C."/>
            <person name="Jouanno E."/>
            <person name="Wen M."/>
            <person name="Mejri S."/>
            <person name="Dirks R."/>
            <person name="Jansen H."/>
            <person name="Henkel C."/>
            <person name="Chen W.J."/>
            <person name="Zahm M."/>
            <person name="Cabau C."/>
            <person name="Klopp C."/>
            <person name="Thompson A.W."/>
            <person name="Robinson-Rechavi M."/>
            <person name="Braasch I."/>
            <person name="Lecointre G."/>
            <person name="Bobe J."/>
            <person name="Postlethwait J.H."/>
            <person name="Berthelot C."/>
            <person name="Roest Crollius H."/>
            <person name="Guiguen Y."/>
        </authorList>
    </citation>
    <scope>NUCLEOTIDE SEQUENCE</scope>
    <source>
        <strain evidence="2">WJC10195</strain>
    </source>
</reference>
<sequence length="188" mass="20816">MNPPERSEPRGAMETQGQKCADSPGRRGGRSYRPCVVLFTRPFPLSCPTVQKSRREPGTQSSQPRGTEGHQIDCCPIRDTHAVRWREAGLERPFSAVFTLLCSPQTDHDAKRLGAGDQQRDVNREAPSPQAIAAWPNCLSDDSMFSLHRTCNRRCDGADHARSQRTTGMYHGESKTQVGGVVVTLRTV</sequence>
<feature type="region of interest" description="Disordered" evidence="1">
    <location>
        <begin position="109"/>
        <end position="128"/>
    </location>
</feature>
<dbReference type="Proteomes" id="UP001152622">
    <property type="component" value="Unassembled WGS sequence"/>
</dbReference>
<dbReference type="EMBL" id="JAINUF010000044">
    <property type="protein sequence ID" value="KAJ8332111.1"/>
    <property type="molecule type" value="Genomic_DNA"/>
</dbReference>